<evidence type="ECO:0000313" key="2">
    <source>
        <dbReference type="EMBL" id="MCA9379251.1"/>
    </source>
</evidence>
<dbReference type="EMBL" id="JAGQLI010000120">
    <property type="protein sequence ID" value="MCA9379251.1"/>
    <property type="molecule type" value="Genomic_DNA"/>
</dbReference>
<comment type="caution">
    <text evidence="2">The sequence shown here is derived from an EMBL/GenBank/DDBJ whole genome shotgun (WGS) entry which is preliminary data.</text>
</comment>
<organism evidence="2 3">
    <name type="scientific">Candidatus Dojkabacteria bacterium</name>
    <dbReference type="NCBI Taxonomy" id="2099670"/>
    <lineage>
        <taxon>Bacteria</taxon>
        <taxon>Candidatus Dojkabacteria</taxon>
    </lineage>
</organism>
<proteinExistence type="predicted"/>
<gene>
    <name evidence="2" type="ORF">KC640_02375</name>
</gene>
<dbReference type="AlphaFoldDB" id="A0A955I7P2"/>
<evidence type="ECO:0000256" key="1">
    <source>
        <dbReference type="SAM" id="Phobius"/>
    </source>
</evidence>
<dbReference type="Proteomes" id="UP000760819">
    <property type="component" value="Unassembled WGS sequence"/>
</dbReference>
<sequence>MREYIINFWVWWYLVKVPEWGREVARRIIFVLEYTNTLTMARNLTLPLFQDNSGIGKMLAILIRGTWVWLGGMFSAVIAIPLLILFVILVFLPLITLWQIVWGLLQILSV</sequence>
<keyword evidence="1" id="KW-0812">Transmembrane</keyword>
<reference evidence="2" key="1">
    <citation type="submission" date="2020-04" db="EMBL/GenBank/DDBJ databases">
        <authorList>
            <person name="Zhang T."/>
        </authorList>
    </citation>
    <scope>NUCLEOTIDE SEQUENCE</scope>
    <source>
        <strain evidence="2">HKST-UBA12</strain>
    </source>
</reference>
<accession>A0A955I7P2</accession>
<reference evidence="2" key="2">
    <citation type="journal article" date="2021" name="Microbiome">
        <title>Successional dynamics and alternative stable states in a saline activated sludge microbial community over 9 years.</title>
        <authorList>
            <person name="Wang Y."/>
            <person name="Ye J."/>
            <person name="Ju F."/>
            <person name="Liu L."/>
            <person name="Boyd J.A."/>
            <person name="Deng Y."/>
            <person name="Parks D.H."/>
            <person name="Jiang X."/>
            <person name="Yin X."/>
            <person name="Woodcroft B.J."/>
            <person name="Tyson G.W."/>
            <person name="Hugenholtz P."/>
            <person name="Polz M.F."/>
            <person name="Zhang T."/>
        </authorList>
    </citation>
    <scope>NUCLEOTIDE SEQUENCE</scope>
    <source>
        <strain evidence="2">HKST-UBA12</strain>
    </source>
</reference>
<protein>
    <submittedName>
        <fullName evidence="2">Uncharacterized protein</fullName>
    </submittedName>
</protein>
<keyword evidence="1" id="KW-0472">Membrane</keyword>
<feature type="transmembrane region" description="Helical" evidence="1">
    <location>
        <begin position="67"/>
        <end position="100"/>
    </location>
</feature>
<evidence type="ECO:0000313" key="3">
    <source>
        <dbReference type="Proteomes" id="UP000760819"/>
    </source>
</evidence>
<name>A0A955I7P2_9BACT</name>
<keyword evidence="1" id="KW-1133">Transmembrane helix</keyword>